<comment type="caution">
    <text evidence="1">The sequence shown here is derived from an EMBL/GenBank/DDBJ whole genome shotgun (WGS) entry which is preliminary data.</text>
</comment>
<dbReference type="Proteomes" id="UP000610124">
    <property type="component" value="Unassembled WGS sequence"/>
</dbReference>
<proteinExistence type="predicted"/>
<sequence>MAAVLVAVLGAVPAVVVLRPAAPGELVVRAVLAPSWWTSSGMPRAWHGRFPAAASPPVSALVTVPFASDLGPGHCCPLGPLPALPDSAPSTRPPGAEHC</sequence>
<reference evidence="1 2" key="1">
    <citation type="journal article" date="2014" name="Int. J. Syst. Evol. Microbiol.">
        <title>Complete genome sequence of Corynebacterium casei LMG S-19264T (=DSM 44701T), isolated from a smear-ripened cheese.</title>
        <authorList>
            <consortium name="US DOE Joint Genome Institute (JGI-PGF)"/>
            <person name="Walter F."/>
            <person name="Albersmeier A."/>
            <person name="Kalinowski J."/>
            <person name="Ruckert C."/>
        </authorList>
    </citation>
    <scope>NUCLEOTIDE SEQUENCE [LARGE SCALE GENOMIC DNA]</scope>
    <source>
        <strain evidence="1 2">JCM 4434</strain>
    </source>
</reference>
<dbReference type="EMBL" id="BMUB01000042">
    <property type="protein sequence ID" value="GGV06972.1"/>
    <property type="molecule type" value="Genomic_DNA"/>
</dbReference>
<gene>
    <name evidence="1" type="ORF">GCM10010502_72580</name>
</gene>
<protein>
    <submittedName>
        <fullName evidence="1">Uncharacterized protein</fullName>
    </submittedName>
</protein>
<evidence type="ECO:0000313" key="1">
    <source>
        <dbReference type="EMBL" id="GGV06972.1"/>
    </source>
</evidence>
<dbReference type="AlphaFoldDB" id="A0A8H9I0J0"/>
<organism evidence="1 2">
    <name type="scientific">Kitasatospora aureofaciens</name>
    <name type="common">Streptomyces aureofaciens</name>
    <dbReference type="NCBI Taxonomy" id="1894"/>
    <lineage>
        <taxon>Bacteria</taxon>
        <taxon>Bacillati</taxon>
        <taxon>Actinomycetota</taxon>
        <taxon>Actinomycetes</taxon>
        <taxon>Kitasatosporales</taxon>
        <taxon>Streptomycetaceae</taxon>
        <taxon>Kitasatospora</taxon>
    </lineage>
</organism>
<accession>A0A8H9I0J0</accession>
<evidence type="ECO:0000313" key="2">
    <source>
        <dbReference type="Proteomes" id="UP000610124"/>
    </source>
</evidence>
<name>A0A8H9I0J0_KITAU</name>